<dbReference type="GO" id="GO:0007018">
    <property type="term" value="P:microtubule-based movement"/>
    <property type="evidence" value="ECO:0007669"/>
    <property type="project" value="InterPro"/>
</dbReference>
<protein>
    <recommendedName>
        <fullName evidence="5">Dynein heavy chain C-terminal domain-containing protein</fullName>
    </recommendedName>
</protein>
<evidence type="ECO:0000313" key="3">
    <source>
        <dbReference type="EMBL" id="CAB0001622.1"/>
    </source>
</evidence>
<dbReference type="Gene3D" id="1.10.8.720">
    <property type="entry name" value="Region D6 of dynein motor"/>
    <property type="match status" value="1"/>
</dbReference>
<dbReference type="InterPro" id="IPR041228">
    <property type="entry name" value="Dynein_C"/>
</dbReference>
<dbReference type="Proteomes" id="UP000479000">
    <property type="component" value="Unassembled WGS sequence"/>
</dbReference>
<accession>A0A6H5GFA8</accession>
<dbReference type="PANTHER" id="PTHR22878">
    <property type="entry name" value="DYNEIN HEAVY CHAIN 6, AXONEMAL-LIKE-RELATED"/>
    <property type="match status" value="1"/>
</dbReference>
<dbReference type="GO" id="GO:0030286">
    <property type="term" value="C:dynein complex"/>
    <property type="evidence" value="ECO:0007669"/>
    <property type="project" value="InterPro"/>
</dbReference>
<dbReference type="InterPro" id="IPR042219">
    <property type="entry name" value="AAA_lid_11_sf"/>
</dbReference>
<evidence type="ECO:0000313" key="4">
    <source>
        <dbReference type="Proteomes" id="UP000479000"/>
    </source>
</evidence>
<dbReference type="Pfam" id="PF18199">
    <property type="entry name" value="Dynein_C"/>
    <property type="match status" value="1"/>
</dbReference>
<dbReference type="GO" id="GO:0051959">
    <property type="term" value="F:dynein light intermediate chain binding"/>
    <property type="evidence" value="ECO:0007669"/>
    <property type="project" value="InterPro"/>
</dbReference>
<evidence type="ECO:0000259" key="2">
    <source>
        <dbReference type="Pfam" id="PF18199"/>
    </source>
</evidence>
<feature type="domain" description="Dynein heavy chain C-terminal" evidence="2">
    <location>
        <begin position="114"/>
        <end position="228"/>
    </location>
</feature>
<proteinExistence type="predicted"/>
<organism evidence="3 4">
    <name type="scientific">Nesidiocoris tenuis</name>
    <dbReference type="NCBI Taxonomy" id="355587"/>
    <lineage>
        <taxon>Eukaryota</taxon>
        <taxon>Metazoa</taxon>
        <taxon>Ecdysozoa</taxon>
        <taxon>Arthropoda</taxon>
        <taxon>Hexapoda</taxon>
        <taxon>Insecta</taxon>
        <taxon>Pterygota</taxon>
        <taxon>Neoptera</taxon>
        <taxon>Paraneoptera</taxon>
        <taxon>Hemiptera</taxon>
        <taxon>Heteroptera</taxon>
        <taxon>Panheteroptera</taxon>
        <taxon>Cimicomorpha</taxon>
        <taxon>Miridae</taxon>
        <taxon>Dicyphina</taxon>
        <taxon>Nesidiocoris</taxon>
    </lineage>
</organism>
<name>A0A6H5GFA8_9HEMI</name>
<dbReference type="InterPro" id="IPR041658">
    <property type="entry name" value="AAA_lid_11"/>
</dbReference>
<gene>
    <name evidence="3" type="ORF">NTEN_LOCUS7409</name>
</gene>
<dbReference type="OrthoDB" id="447173at2759"/>
<dbReference type="AlphaFoldDB" id="A0A6H5GFA8"/>
<dbReference type="GO" id="GO:0045505">
    <property type="term" value="F:dynein intermediate chain binding"/>
    <property type="evidence" value="ECO:0007669"/>
    <property type="project" value="InterPro"/>
</dbReference>
<evidence type="ECO:0000259" key="1">
    <source>
        <dbReference type="Pfam" id="PF18198"/>
    </source>
</evidence>
<keyword evidence="4" id="KW-1185">Reference proteome</keyword>
<dbReference type="PANTHER" id="PTHR22878:SF68">
    <property type="entry name" value="DYNEIN HEAVY CHAIN 6, AXONEMAL-LIKE"/>
    <property type="match status" value="1"/>
</dbReference>
<evidence type="ECO:0008006" key="5">
    <source>
        <dbReference type="Google" id="ProtNLM"/>
    </source>
</evidence>
<sequence length="229" mass="25665">MVFGLCFFHSVILERKKYGPLGWNIAYEFSESDRECSLLNLKLYCQNGKSGIPWEALIYITGFRYLDSETYRCPESDDCTNIERYRLRIGDLPLIDEPGVFGMHENANIALQSKEVADILGTINSVQPQTSTERKGESTEDEATNIASSIGEKIVKHIDPSLVKDVLVKPDVKGRLPSLTTVLLHEVERFNKMLKVVHNSLADLQKAIKGTVVMSETLEGVHTAFLSNT</sequence>
<reference evidence="3 4" key="1">
    <citation type="submission" date="2020-02" db="EMBL/GenBank/DDBJ databases">
        <authorList>
            <person name="Ferguson B K."/>
        </authorList>
    </citation>
    <scope>NUCLEOTIDE SEQUENCE [LARGE SCALE GENOMIC DNA]</scope>
</reference>
<feature type="domain" description="Dynein heavy chain AAA lid" evidence="1">
    <location>
        <begin position="1"/>
        <end position="62"/>
    </location>
</feature>
<dbReference type="EMBL" id="CADCXU010011198">
    <property type="protein sequence ID" value="CAB0001622.1"/>
    <property type="molecule type" value="Genomic_DNA"/>
</dbReference>
<dbReference type="InterPro" id="IPR026983">
    <property type="entry name" value="DHC"/>
</dbReference>
<feature type="non-terminal residue" evidence="3">
    <location>
        <position position="229"/>
    </location>
</feature>
<dbReference type="Pfam" id="PF18198">
    <property type="entry name" value="AAA_lid_11"/>
    <property type="match status" value="1"/>
</dbReference>
<dbReference type="Gene3D" id="1.20.1270.280">
    <property type="match status" value="1"/>
</dbReference>